<sequence length="203" mass="23061">ILHLDSAMLMDGKLYAAHSNYPQWPMTSSIEIFDAETMAHIGTHRFGIRWGSLTWADWHDGHWWMTFANYDRLLGPGKTPYGHKANTVMVKFTKDYRPVQTWTLPKTILDRFEDMTNSGGSWGPDGYLYLTGHDPAELYRMRLPKAGSVLELVDIIPMNIRGQGIAWDRSQPGVIYGIIRATAKERAEGGGHKVTVFRLVEKP</sequence>
<proteinExistence type="predicted"/>
<dbReference type="SUPFAM" id="SSF69322">
    <property type="entry name" value="Tricorn protease domain 2"/>
    <property type="match status" value="1"/>
</dbReference>
<reference evidence="1 2" key="1">
    <citation type="journal article" date="2021" name="bioRxiv">
        <title>Unraveling nitrogen, sulfur and carbon metabolic pathways and microbial community transcriptional responses to substrate deprivation and toxicity stresses in a bioreactor mimicking anoxic brackish coastal sediment conditions.</title>
        <authorList>
            <person name="Martins P.D."/>
            <person name="Echeveste M.J."/>
            <person name="Arshad A."/>
            <person name="Kurth J."/>
            <person name="Ouboter H."/>
            <person name="Jetten M.S.M."/>
            <person name="Welte C.U."/>
        </authorList>
    </citation>
    <scope>NUCLEOTIDE SEQUENCE [LARGE SCALE GENOMIC DNA]</scope>
    <source>
        <strain evidence="1">MAG_38</strain>
    </source>
</reference>
<dbReference type="AlphaFoldDB" id="A0AAJ1AIS9"/>
<accession>A0AAJ1AIS9</accession>
<protein>
    <submittedName>
        <fullName evidence="1">Cycloisomerase</fullName>
    </submittedName>
</protein>
<organism evidence="1 2">
    <name type="scientific">Candidatus Methylomirabilis tolerans</name>
    <dbReference type="NCBI Taxonomy" id="3123416"/>
    <lineage>
        <taxon>Bacteria</taxon>
        <taxon>Candidatus Methylomirabilota</taxon>
        <taxon>Candidatus Methylomirabilia</taxon>
        <taxon>Candidatus Methylomirabilales</taxon>
        <taxon>Candidatus Methylomirabilaceae</taxon>
        <taxon>Candidatus Methylomirabilis</taxon>
    </lineage>
</organism>
<dbReference type="Proteomes" id="UP001197609">
    <property type="component" value="Unassembled WGS sequence"/>
</dbReference>
<evidence type="ECO:0000313" key="2">
    <source>
        <dbReference type="Proteomes" id="UP001197609"/>
    </source>
</evidence>
<feature type="non-terminal residue" evidence="1">
    <location>
        <position position="1"/>
    </location>
</feature>
<name>A0AAJ1AIS9_9BACT</name>
<dbReference type="EMBL" id="JAIOIU010000131">
    <property type="protein sequence ID" value="MBZ0160535.1"/>
    <property type="molecule type" value="Genomic_DNA"/>
</dbReference>
<evidence type="ECO:0000313" key="1">
    <source>
        <dbReference type="EMBL" id="MBZ0160535.1"/>
    </source>
</evidence>
<comment type="caution">
    <text evidence="1">The sequence shown here is derived from an EMBL/GenBank/DDBJ whole genome shotgun (WGS) entry which is preliminary data.</text>
</comment>
<gene>
    <name evidence="1" type="ORF">K8G79_10440</name>
</gene>